<dbReference type="EMBL" id="LWSA01000111">
    <property type="protein sequence ID" value="OCX73219.1"/>
    <property type="molecule type" value="Genomic_DNA"/>
</dbReference>
<dbReference type="InterPro" id="IPR000873">
    <property type="entry name" value="AMP-dep_synth/lig_dom"/>
</dbReference>
<evidence type="ECO:0000313" key="5">
    <source>
        <dbReference type="Proteomes" id="UP000094893"/>
    </source>
</evidence>
<dbReference type="GO" id="GO:0005886">
    <property type="term" value="C:plasma membrane"/>
    <property type="evidence" value="ECO:0007669"/>
    <property type="project" value="TreeGrafter"/>
</dbReference>
<dbReference type="GO" id="GO:0070566">
    <property type="term" value="F:adenylyltransferase activity"/>
    <property type="evidence" value="ECO:0007669"/>
    <property type="project" value="TreeGrafter"/>
</dbReference>
<dbReference type="GO" id="GO:0006633">
    <property type="term" value="P:fatty acid biosynthetic process"/>
    <property type="evidence" value="ECO:0007669"/>
    <property type="project" value="TreeGrafter"/>
</dbReference>
<feature type="domain" description="AMP-dependent synthetase/ligase" evidence="2">
    <location>
        <begin position="26"/>
        <end position="373"/>
    </location>
</feature>
<dbReference type="InterPro" id="IPR045851">
    <property type="entry name" value="AMP-bd_C_sf"/>
</dbReference>
<dbReference type="RefSeq" id="WP_024895398.1">
    <property type="nucleotide sequence ID" value="NZ_JABBDU010000058.1"/>
</dbReference>
<dbReference type="Proteomes" id="UP000095008">
    <property type="component" value="Unassembled WGS sequence"/>
</dbReference>
<name>A0A1C2IB44_ACITH</name>
<sequence length="507" mass="56039">MSGTLTSIIFGLADCDNYLMIASRDGISKLRYRILFRYVKKVAANFAHSGVKPRDTVLIKLTSDLEHIVSFLALILLGAIPVSVKPGNMADSTYHEYIEHIVENFRLNWIFDHTESGHIREALPRNRHAERLSNSPTYNPLGSETAFVQFSSGSTSNPKPISISHLAIYSNLLSIISIDERSTSTVGFSFLPLSHDMGLVGGLLSNLLAKNSLLLVPTEYFLRAPLRWLREAHSLGASITAMPDFAFRYITRQLQLFETKLTGEPLFEYFRTIYCGAEPIRFSTISKFILQTTPLGFEPTALYFSYGLAEATLVVTGHRFLSLEESFVRSGTSEPVACVGAPIGNTEVTVAGGGDSSAHGRVWIRGSSLFSGYGVHTDCSFDGWFDTGDIGFVCSGNLYVCGREKEMIIVNGINVYASDIESAVMRRFPVKECIVLPDDNVYHVLLVEKELNIPVDNITGHLVRIFGVAPLSILAAKSSQIVRTTSGKPMRKVMLQRLKHRNAMHNG</sequence>
<protein>
    <recommendedName>
        <fullName evidence="2">AMP-dependent synthetase/ligase domain-containing protein</fullName>
    </recommendedName>
</protein>
<evidence type="ECO:0000313" key="3">
    <source>
        <dbReference type="EMBL" id="OCX73219.1"/>
    </source>
</evidence>
<evidence type="ECO:0000259" key="2">
    <source>
        <dbReference type="Pfam" id="PF00501"/>
    </source>
</evidence>
<dbReference type="Gene3D" id="3.30.300.30">
    <property type="match status" value="1"/>
</dbReference>
<gene>
    <name evidence="4" type="ORF">A6M23_07745</name>
    <name evidence="3" type="ORF">A6P07_08820</name>
</gene>
<comment type="caution">
    <text evidence="3">The sequence shown here is derived from an EMBL/GenBank/DDBJ whole genome shotgun (WGS) entry which is preliminary data.</text>
</comment>
<dbReference type="PROSITE" id="PS00455">
    <property type="entry name" value="AMP_BINDING"/>
    <property type="match status" value="1"/>
</dbReference>
<evidence type="ECO:0000256" key="1">
    <source>
        <dbReference type="ARBA" id="ARBA00006432"/>
    </source>
</evidence>
<reference evidence="3 5" key="1">
    <citation type="journal article" date="2016" name="Int. J. Mol. Sci.">
        <title>Comparative genomics of the extreme acidophile Acidithiobacillus thiooxidans reveals intraspecific divergence and niche adaptation.</title>
        <authorList>
            <person name="Zhang X."/>
            <person name="Feng X."/>
            <person name="Tao J."/>
            <person name="Ma L."/>
            <person name="Xiao Y."/>
            <person name="Liang Y."/>
            <person name="Liu X."/>
            <person name="Yin H."/>
        </authorList>
    </citation>
    <scope>NUCLEOTIDE SEQUENCE [LARGE SCALE GENOMIC DNA]</scope>
    <source>
        <strain evidence="3 5">A02</strain>
        <strain evidence="4">DXS-W</strain>
    </source>
</reference>
<evidence type="ECO:0000313" key="6">
    <source>
        <dbReference type="Proteomes" id="UP000095008"/>
    </source>
</evidence>
<dbReference type="OrthoDB" id="5296889at2"/>
<comment type="similarity">
    <text evidence="1">Belongs to the ATP-dependent AMP-binding enzyme family.</text>
</comment>
<dbReference type="Proteomes" id="UP000094893">
    <property type="component" value="Unassembled WGS sequence"/>
</dbReference>
<dbReference type="InterPro" id="IPR020845">
    <property type="entry name" value="AMP-binding_CS"/>
</dbReference>
<dbReference type="InterPro" id="IPR042099">
    <property type="entry name" value="ANL_N_sf"/>
</dbReference>
<keyword evidence="6" id="KW-1185">Reference proteome</keyword>
<dbReference type="STRING" id="930.GCA_002079865_01415"/>
<dbReference type="Pfam" id="PF00501">
    <property type="entry name" value="AMP-binding"/>
    <property type="match status" value="1"/>
</dbReference>
<dbReference type="AlphaFoldDB" id="A0A1C2IB44"/>
<dbReference type="PANTHER" id="PTHR22754:SF32">
    <property type="entry name" value="DISCO-INTERACTING PROTEIN 2"/>
    <property type="match status" value="1"/>
</dbReference>
<evidence type="ECO:0000313" key="4">
    <source>
        <dbReference type="EMBL" id="OCX73680.1"/>
    </source>
</evidence>
<dbReference type="EMBL" id="LWRY01000069">
    <property type="protein sequence ID" value="OCX73680.1"/>
    <property type="molecule type" value="Genomic_DNA"/>
</dbReference>
<dbReference type="PANTHER" id="PTHR22754">
    <property type="entry name" value="DISCO-INTERACTING PROTEIN 2 DIP2 -RELATED"/>
    <property type="match status" value="1"/>
</dbReference>
<dbReference type="Gene3D" id="3.40.50.12780">
    <property type="entry name" value="N-terminal domain of ligase-like"/>
    <property type="match status" value="1"/>
</dbReference>
<organism evidence="3 5">
    <name type="scientific">Acidithiobacillus thiooxidans</name>
    <name type="common">Thiobacillus thiooxidans</name>
    <dbReference type="NCBI Taxonomy" id="930"/>
    <lineage>
        <taxon>Bacteria</taxon>
        <taxon>Pseudomonadati</taxon>
        <taxon>Pseudomonadota</taxon>
        <taxon>Acidithiobacillia</taxon>
        <taxon>Acidithiobacillales</taxon>
        <taxon>Acidithiobacillaceae</taxon>
        <taxon>Acidithiobacillus</taxon>
    </lineage>
</organism>
<dbReference type="SUPFAM" id="SSF56801">
    <property type="entry name" value="Acetyl-CoA synthetase-like"/>
    <property type="match status" value="1"/>
</dbReference>
<accession>A0A1C2IB44</accession>
<proteinExistence type="inferred from homology"/>